<dbReference type="WBParaSite" id="ES5_v2.g11770.t1">
    <property type="protein sequence ID" value="ES5_v2.g11770.t1"/>
    <property type="gene ID" value="ES5_v2.g11770"/>
</dbReference>
<proteinExistence type="predicted"/>
<protein>
    <submittedName>
        <fullName evidence="2">Uncharacterized protein</fullName>
    </submittedName>
</protein>
<reference evidence="2" key="1">
    <citation type="submission" date="2022-11" db="UniProtKB">
        <authorList>
            <consortium name="WormBaseParasite"/>
        </authorList>
    </citation>
    <scope>IDENTIFICATION</scope>
</reference>
<evidence type="ECO:0000313" key="2">
    <source>
        <dbReference type="WBParaSite" id="ES5_v2.g11770.t1"/>
    </source>
</evidence>
<dbReference type="Proteomes" id="UP000887579">
    <property type="component" value="Unplaced"/>
</dbReference>
<name>A0AC34F3Z4_9BILA</name>
<sequence>MASTRKRFYPEEEKRMWQWIYLNLKKDNKDAYVPCGFQIWNQYIEHYGIKDRTADSFATRFRKIMKPAIISSHIKPSQIYYIIKTMKWNITPSQQLVLEKMLADEGAFENGDTSGYMDEEEKVAIGTKKLKKEVSSSLDTVNIPTTSKLINPKCEATESKEKLPAVRSTRSRRCNSQVQSYNEKFLARRSYAPVSSPVPVSTSLTDQIVNKDIKVEEAVEDSSTKKPQKRRSSSDDVRGPVKKRIVSDATTDTPKSIFVPVKQENDEDLNKKDTVRTDIIAAPSESPAVNAGGWDSMDDESNVASKSYVDNSAVDIENVPYTETPKCIFVKKESVADYTKENTASNESNSTPSESVNADSDELMENEPSLASKTSPDKSIVDKENLSFIETPKSIFSSSKDTVKESESLKSSETSVNIGPAEIIPTSFKSNFSTVTVSNGEKSTTVKIYAPKKAADKIISPSTPKSNFVNIEKDKVSNLIKEDTVAKESTVASANDIISAPSEAAINENELDSMDDDSTLDPNIFLDNSIVDVKENVLPFVETPKSILSSSKQSFKENAMNLIKGGIVAEKNIVTVIASETPKNDGRKDLVFDGDVELASNKSVDESIINNQKEQYIETPKSIFSTSNSSFKKNDFVLVEKDTVAEKNINVGTPLIAGREDLMDIESVKLNANESTYKENEQNNETPKNIFSSSTKNMELPAKDTVKESEISKSAGLSTESRSLELVPFVSKPQHLKATVSNESSNNEMTTPIKINIPLSTPDRNTPQILTPKSILSSGQRKLRDDGSAMRVRFKSPEKSSAEINLTPKRIFPTPNTSTSSSAALEFSDIDTEILQLLWRKVHGTEVKDLSGADLIAMKKISLFRDLHMRVNNVLTFFRGRKPTFKEPTTE</sequence>
<evidence type="ECO:0000313" key="1">
    <source>
        <dbReference type="Proteomes" id="UP000887579"/>
    </source>
</evidence>
<accession>A0AC34F3Z4</accession>
<organism evidence="1 2">
    <name type="scientific">Panagrolaimus sp. ES5</name>
    <dbReference type="NCBI Taxonomy" id="591445"/>
    <lineage>
        <taxon>Eukaryota</taxon>
        <taxon>Metazoa</taxon>
        <taxon>Ecdysozoa</taxon>
        <taxon>Nematoda</taxon>
        <taxon>Chromadorea</taxon>
        <taxon>Rhabditida</taxon>
        <taxon>Tylenchina</taxon>
        <taxon>Panagrolaimomorpha</taxon>
        <taxon>Panagrolaimoidea</taxon>
        <taxon>Panagrolaimidae</taxon>
        <taxon>Panagrolaimus</taxon>
    </lineage>
</organism>